<dbReference type="InterPro" id="IPR007019">
    <property type="entry name" value="SURF6"/>
</dbReference>
<dbReference type="Proteomes" id="UP001150538">
    <property type="component" value="Unassembled WGS sequence"/>
</dbReference>
<feature type="compositionally biased region" description="Polar residues" evidence="4">
    <location>
        <begin position="241"/>
        <end position="257"/>
    </location>
</feature>
<dbReference type="GO" id="GO:0042274">
    <property type="term" value="P:ribosomal small subunit biogenesis"/>
    <property type="evidence" value="ECO:0007669"/>
    <property type="project" value="TreeGrafter"/>
</dbReference>
<evidence type="ECO:0008006" key="9">
    <source>
        <dbReference type="Google" id="ProtNLM"/>
    </source>
</evidence>
<dbReference type="InterPro" id="IPR029188">
    <property type="entry name" value="Rrp14_N"/>
</dbReference>
<feature type="compositionally biased region" description="Basic and acidic residues" evidence="4">
    <location>
        <begin position="161"/>
        <end position="170"/>
    </location>
</feature>
<feature type="compositionally biased region" description="Basic residues" evidence="4">
    <location>
        <begin position="177"/>
        <end position="191"/>
    </location>
</feature>
<gene>
    <name evidence="7" type="ORF">H4219_005047</name>
</gene>
<reference evidence="7" key="1">
    <citation type="submission" date="2022-07" db="EMBL/GenBank/DDBJ databases">
        <title>Phylogenomic reconstructions and comparative analyses of Kickxellomycotina fungi.</title>
        <authorList>
            <person name="Reynolds N.K."/>
            <person name="Stajich J.E."/>
            <person name="Barry K."/>
            <person name="Grigoriev I.V."/>
            <person name="Crous P."/>
            <person name="Smith M.E."/>
        </authorList>
    </citation>
    <scope>NUCLEOTIDE SEQUENCE</scope>
    <source>
        <strain evidence="7">NBRC 100468</strain>
    </source>
</reference>
<evidence type="ECO:0000256" key="3">
    <source>
        <dbReference type="ARBA" id="ARBA00023242"/>
    </source>
</evidence>
<feature type="domain" description="Ribosomal RNA-processing protein 14 N-terminal" evidence="6">
    <location>
        <begin position="18"/>
        <end position="75"/>
    </location>
</feature>
<dbReference type="PANTHER" id="PTHR14369">
    <property type="entry name" value="SURFEIT LOCUS PROTEIN 6"/>
    <property type="match status" value="1"/>
</dbReference>
<sequence>MAATTTNLSTSIEGFETRLRQHSKVFDGLLKLIPPKYYIPEDHETKSKRFMKHTQKENKNAKKEAAKKAYKLKFDIENEEGVKNIQAKEAQKEAKAAKKSSITENINNSDDDDDDAMEVEEDTTVDTAQTEDIKALPPSASIDKLRSKLEARIQSLRQKRKAPEDPKSREAILQNRLNRKRAKKEKKKKKGPSTATAAPETVISNSNPASTKKSPNGVASDAKSADSITEAISFGTVELGDSSSQSKKKGTMTTKQAIQKVEQRQKQLEELRAANEGDKAYKEAQKDKWHGALDKARGIKVKDDLKKLKQTLRREQSQKSKSKTEWRDRTDTVNKQQMDRQKKRNDNLKARAEGKSTKKGGSAKPKNNKKKARPGFEGKK</sequence>
<feature type="region of interest" description="Disordered" evidence="4">
    <location>
        <begin position="92"/>
        <end position="380"/>
    </location>
</feature>
<protein>
    <recommendedName>
        <fullName evidence="9">SURF6-domain-containing protein</fullName>
    </recommendedName>
</protein>
<comment type="subcellular location">
    <subcellularLocation>
        <location evidence="1">Nucleus</location>
    </subcellularLocation>
</comment>
<keyword evidence="3" id="KW-0539">Nucleus</keyword>
<evidence type="ECO:0000313" key="8">
    <source>
        <dbReference type="Proteomes" id="UP001150538"/>
    </source>
</evidence>
<evidence type="ECO:0000259" key="5">
    <source>
        <dbReference type="Pfam" id="PF04935"/>
    </source>
</evidence>
<dbReference type="PANTHER" id="PTHR14369:SF0">
    <property type="entry name" value="SURFEIT LOCUS PROTEIN 6"/>
    <property type="match status" value="1"/>
</dbReference>
<organism evidence="7 8">
    <name type="scientific">Mycoemilia scoparia</name>
    <dbReference type="NCBI Taxonomy" id="417184"/>
    <lineage>
        <taxon>Eukaryota</taxon>
        <taxon>Fungi</taxon>
        <taxon>Fungi incertae sedis</taxon>
        <taxon>Zoopagomycota</taxon>
        <taxon>Kickxellomycotina</taxon>
        <taxon>Kickxellomycetes</taxon>
        <taxon>Kickxellales</taxon>
        <taxon>Kickxellaceae</taxon>
        <taxon>Mycoemilia</taxon>
    </lineage>
</organism>
<comment type="similarity">
    <text evidence="2">Belongs to the SURF6 family.</text>
</comment>
<dbReference type="Pfam" id="PF15459">
    <property type="entry name" value="RRP14"/>
    <property type="match status" value="1"/>
</dbReference>
<feature type="compositionally biased region" description="Polar residues" evidence="4">
    <location>
        <begin position="202"/>
        <end position="214"/>
    </location>
</feature>
<dbReference type="Pfam" id="PF04935">
    <property type="entry name" value="SURF6"/>
    <property type="match status" value="1"/>
</dbReference>
<feature type="domain" description="Ribosomal RNA-processing protein 14/surfeit locus protein 6 C-terminal" evidence="5">
    <location>
        <begin position="172"/>
        <end position="360"/>
    </location>
</feature>
<dbReference type="EMBL" id="JANBPU010000236">
    <property type="protein sequence ID" value="KAJ1913829.1"/>
    <property type="molecule type" value="Genomic_DNA"/>
</dbReference>
<evidence type="ECO:0000259" key="6">
    <source>
        <dbReference type="Pfam" id="PF15459"/>
    </source>
</evidence>
<dbReference type="GO" id="GO:0005730">
    <property type="term" value="C:nucleolus"/>
    <property type="evidence" value="ECO:0007669"/>
    <property type="project" value="TreeGrafter"/>
</dbReference>
<feature type="compositionally biased region" description="Basic and acidic residues" evidence="4">
    <location>
        <begin position="261"/>
        <end position="356"/>
    </location>
</feature>
<accession>A0A9W7ZPI7</accession>
<dbReference type="InterPro" id="IPR029190">
    <property type="entry name" value="Rrp14/SURF6_C"/>
</dbReference>
<comment type="caution">
    <text evidence="7">The sequence shown here is derived from an EMBL/GenBank/DDBJ whole genome shotgun (WGS) entry which is preliminary data.</text>
</comment>
<evidence type="ECO:0000256" key="1">
    <source>
        <dbReference type="ARBA" id="ARBA00004123"/>
    </source>
</evidence>
<dbReference type="OrthoDB" id="444809at2759"/>
<evidence type="ECO:0000256" key="4">
    <source>
        <dbReference type="SAM" id="MobiDB-lite"/>
    </source>
</evidence>
<dbReference type="GO" id="GO:0003677">
    <property type="term" value="F:DNA binding"/>
    <property type="evidence" value="ECO:0007669"/>
    <property type="project" value="TreeGrafter"/>
</dbReference>
<dbReference type="AlphaFoldDB" id="A0A9W7ZPI7"/>
<name>A0A9W7ZPI7_9FUNG</name>
<keyword evidence="8" id="KW-1185">Reference proteome</keyword>
<dbReference type="GO" id="GO:0003723">
    <property type="term" value="F:RNA binding"/>
    <property type="evidence" value="ECO:0007669"/>
    <property type="project" value="TreeGrafter"/>
</dbReference>
<proteinExistence type="inferred from homology"/>
<dbReference type="GO" id="GO:0042273">
    <property type="term" value="P:ribosomal large subunit biogenesis"/>
    <property type="evidence" value="ECO:0007669"/>
    <property type="project" value="TreeGrafter"/>
</dbReference>
<evidence type="ECO:0000313" key="7">
    <source>
        <dbReference type="EMBL" id="KAJ1913829.1"/>
    </source>
</evidence>
<evidence type="ECO:0000256" key="2">
    <source>
        <dbReference type="ARBA" id="ARBA00005904"/>
    </source>
</evidence>
<feature type="compositionally biased region" description="Acidic residues" evidence="4">
    <location>
        <begin position="109"/>
        <end position="124"/>
    </location>
</feature>